<gene>
    <name evidence="4" type="ORF">SARC_03139</name>
</gene>
<evidence type="ECO:0000313" key="5">
    <source>
        <dbReference type="Proteomes" id="UP000054560"/>
    </source>
</evidence>
<keyword evidence="2" id="KW-0802">TPR repeat</keyword>
<proteinExistence type="predicted"/>
<dbReference type="STRING" id="667725.A0A0L0G8U1"/>
<keyword evidence="1" id="KW-0677">Repeat</keyword>
<protein>
    <submittedName>
        <fullName evidence="4">Uncharacterized protein</fullName>
    </submittedName>
</protein>
<dbReference type="SMART" id="SM00028">
    <property type="entry name" value="TPR"/>
    <property type="match status" value="2"/>
</dbReference>
<dbReference type="RefSeq" id="XP_014158550.1">
    <property type="nucleotide sequence ID" value="XM_014303075.1"/>
</dbReference>
<evidence type="ECO:0000256" key="3">
    <source>
        <dbReference type="SAM" id="MobiDB-lite"/>
    </source>
</evidence>
<keyword evidence="5" id="KW-1185">Reference proteome</keyword>
<evidence type="ECO:0000256" key="2">
    <source>
        <dbReference type="ARBA" id="ARBA00022803"/>
    </source>
</evidence>
<dbReference type="SUPFAM" id="SSF48452">
    <property type="entry name" value="TPR-like"/>
    <property type="match status" value="1"/>
</dbReference>
<evidence type="ECO:0000313" key="4">
    <source>
        <dbReference type="EMBL" id="KNC84648.1"/>
    </source>
</evidence>
<dbReference type="Proteomes" id="UP000054560">
    <property type="component" value="Unassembled WGS sequence"/>
</dbReference>
<dbReference type="GeneID" id="25903643"/>
<dbReference type="OrthoDB" id="348005at2759"/>
<dbReference type="PANTHER" id="PTHR22904">
    <property type="entry name" value="TPR REPEAT CONTAINING PROTEIN"/>
    <property type="match status" value="1"/>
</dbReference>
<sequence length="264" mass="28553">MSAAQVERYVFETLTDTAKEGVSCVKDQLELESSRRDSGVGTEHTLSGSAKERLFANRLLSCACCVCVLYVPVVMGDGVAVCKDCAFNMNAHTHTGLYTEARNAFTSVLDKTPDSAALWLNRATAHLELKDAHKALSDANKAITLCAASVHYPSGLLYVKAMYRKGAAYYALEKYEEAVTTLSILLAWQSDEGSEAMLKQSIHALINTPSATTHTDKEQHTDTLVSTDGADDRDQGDVLDATDMDYSADVGRRAENTAPKDGSV</sequence>
<reference evidence="4 5" key="1">
    <citation type="submission" date="2011-02" db="EMBL/GenBank/DDBJ databases">
        <title>The Genome Sequence of Sphaeroforma arctica JP610.</title>
        <authorList>
            <consortium name="The Broad Institute Genome Sequencing Platform"/>
            <person name="Russ C."/>
            <person name="Cuomo C."/>
            <person name="Young S.K."/>
            <person name="Zeng Q."/>
            <person name="Gargeya S."/>
            <person name="Alvarado L."/>
            <person name="Berlin A."/>
            <person name="Chapman S.B."/>
            <person name="Chen Z."/>
            <person name="Freedman E."/>
            <person name="Gellesch M."/>
            <person name="Goldberg J."/>
            <person name="Griggs A."/>
            <person name="Gujja S."/>
            <person name="Heilman E."/>
            <person name="Heiman D."/>
            <person name="Howarth C."/>
            <person name="Mehta T."/>
            <person name="Neiman D."/>
            <person name="Pearson M."/>
            <person name="Roberts A."/>
            <person name="Saif S."/>
            <person name="Shea T."/>
            <person name="Shenoy N."/>
            <person name="Sisk P."/>
            <person name="Stolte C."/>
            <person name="Sykes S."/>
            <person name="White J."/>
            <person name="Yandava C."/>
            <person name="Burger G."/>
            <person name="Gray M.W."/>
            <person name="Holland P.W.H."/>
            <person name="King N."/>
            <person name="Lang F.B.F."/>
            <person name="Roger A.J."/>
            <person name="Ruiz-Trillo I."/>
            <person name="Haas B."/>
            <person name="Nusbaum C."/>
            <person name="Birren B."/>
        </authorList>
    </citation>
    <scope>NUCLEOTIDE SEQUENCE [LARGE SCALE GENOMIC DNA]</scope>
    <source>
        <strain evidence="4 5">JP610</strain>
    </source>
</reference>
<feature type="region of interest" description="Disordered" evidence="3">
    <location>
        <begin position="209"/>
        <end position="264"/>
    </location>
</feature>
<organism evidence="4 5">
    <name type="scientific">Sphaeroforma arctica JP610</name>
    <dbReference type="NCBI Taxonomy" id="667725"/>
    <lineage>
        <taxon>Eukaryota</taxon>
        <taxon>Ichthyosporea</taxon>
        <taxon>Ichthyophonida</taxon>
        <taxon>Sphaeroforma</taxon>
    </lineage>
</organism>
<dbReference type="AlphaFoldDB" id="A0A0L0G8U1"/>
<dbReference type="InterPro" id="IPR011990">
    <property type="entry name" value="TPR-like_helical_dom_sf"/>
</dbReference>
<name>A0A0L0G8U1_9EUKA</name>
<dbReference type="Pfam" id="PF13432">
    <property type="entry name" value="TPR_16"/>
    <property type="match status" value="1"/>
</dbReference>
<evidence type="ECO:0000256" key="1">
    <source>
        <dbReference type="ARBA" id="ARBA00022737"/>
    </source>
</evidence>
<accession>A0A0L0G8U1</accession>
<dbReference type="GO" id="GO:0051879">
    <property type="term" value="F:Hsp90 protein binding"/>
    <property type="evidence" value="ECO:0007669"/>
    <property type="project" value="TreeGrafter"/>
</dbReference>
<dbReference type="Pfam" id="PF13181">
    <property type="entry name" value="TPR_8"/>
    <property type="match status" value="1"/>
</dbReference>
<dbReference type="EMBL" id="KQ241750">
    <property type="protein sequence ID" value="KNC84648.1"/>
    <property type="molecule type" value="Genomic_DNA"/>
</dbReference>
<dbReference type="InterPro" id="IPR019734">
    <property type="entry name" value="TPR_rpt"/>
</dbReference>
<dbReference type="Gene3D" id="1.25.40.10">
    <property type="entry name" value="Tetratricopeptide repeat domain"/>
    <property type="match status" value="1"/>
</dbReference>
<dbReference type="PANTHER" id="PTHR22904:SF523">
    <property type="entry name" value="STRESS-INDUCED-PHOSPHOPROTEIN 1"/>
    <property type="match status" value="1"/>
</dbReference>